<dbReference type="eggNOG" id="ENOG502RMXX">
    <property type="taxonomic scope" value="Eukaryota"/>
</dbReference>
<dbReference type="GO" id="GO:0005886">
    <property type="term" value="C:plasma membrane"/>
    <property type="evidence" value="ECO:0000318"/>
    <property type="project" value="GO_Central"/>
</dbReference>
<organism evidence="5 6">
    <name type="scientific">Prunus persica</name>
    <name type="common">Peach</name>
    <name type="synonym">Amygdalus persica</name>
    <dbReference type="NCBI Taxonomy" id="3760"/>
    <lineage>
        <taxon>Eukaryota</taxon>
        <taxon>Viridiplantae</taxon>
        <taxon>Streptophyta</taxon>
        <taxon>Embryophyta</taxon>
        <taxon>Tracheophyta</taxon>
        <taxon>Spermatophyta</taxon>
        <taxon>Magnoliopsida</taxon>
        <taxon>eudicotyledons</taxon>
        <taxon>Gunneridae</taxon>
        <taxon>Pentapetalae</taxon>
        <taxon>rosids</taxon>
        <taxon>fabids</taxon>
        <taxon>Rosales</taxon>
        <taxon>Rosaceae</taxon>
        <taxon>Amygdaloideae</taxon>
        <taxon>Amygdaleae</taxon>
        <taxon>Prunus</taxon>
    </lineage>
</organism>
<dbReference type="PANTHER" id="PTHR27005:SF280">
    <property type="entry name" value="WALL-ASSOCIATED RECEPTOR KINASE-LIKE 8"/>
    <property type="match status" value="1"/>
</dbReference>
<dbReference type="Gene3D" id="1.10.510.10">
    <property type="entry name" value="Transferase(Phosphotransferase) domain 1"/>
    <property type="match status" value="1"/>
</dbReference>
<dbReference type="GO" id="GO:0007166">
    <property type="term" value="P:cell surface receptor signaling pathway"/>
    <property type="evidence" value="ECO:0000318"/>
    <property type="project" value="GO_Central"/>
</dbReference>
<keyword evidence="6" id="KW-1185">Reference proteome</keyword>
<feature type="transmembrane region" description="Helical" evidence="3">
    <location>
        <begin position="30"/>
        <end position="47"/>
    </location>
</feature>
<dbReference type="SUPFAM" id="SSF56112">
    <property type="entry name" value="Protein kinase-like (PK-like)"/>
    <property type="match status" value="1"/>
</dbReference>
<accession>A0A251Q1Y2</accession>
<name>A0A251Q1Y2_PRUPE</name>
<evidence type="ECO:0000256" key="2">
    <source>
        <dbReference type="ARBA" id="ARBA00022840"/>
    </source>
</evidence>
<dbReference type="Proteomes" id="UP000006882">
    <property type="component" value="Chromosome G3"/>
</dbReference>
<evidence type="ECO:0000313" key="6">
    <source>
        <dbReference type="Proteomes" id="UP000006882"/>
    </source>
</evidence>
<dbReference type="PANTHER" id="PTHR27005">
    <property type="entry name" value="WALL-ASSOCIATED RECEPTOR KINASE-LIKE 21"/>
    <property type="match status" value="1"/>
</dbReference>
<dbReference type="Gramene" id="ONI17841">
    <property type="protein sequence ID" value="ONI17841"/>
    <property type="gene ID" value="PRUPE_3G182500"/>
</dbReference>
<evidence type="ECO:0000313" key="5">
    <source>
        <dbReference type="EMBL" id="ONI17841.1"/>
    </source>
</evidence>
<dbReference type="InterPro" id="IPR011009">
    <property type="entry name" value="Kinase-like_dom_sf"/>
</dbReference>
<evidence type="ECO:0000259" key="4">
    <source>
        <dbReference type="PROSITE" id="PS50011"/>
    </source>
</evidence>
<gene>
    <name evidence="5" type="ORF">PRUPE_3G182500</name>
</gene>
<keyword evidence="1" id="KW-0547">Nucleotide-binding</keyword>
<evidence type="ECO:0000256" key="1">
    <source>
        <dbReference type="ARBA" id="ARBA00022741"/>
    </source>
</evidence>
<dbReference type="InterPro" id="IPR000719">
    <property type="entry name" value="Prot_kinase_dom"/>
</dbReference>
<keyword evidence="3" id="KW-1133">Transmembrane helix</keyword>
<dbReference type="PROSITE" id="PS50011">
    <property type="entry name" value="PROTEIN_KINASE_DOM"/>
    <property type="match status" value="1"/>
</dbReference>
<reference evidence="5 6" key="1">
    <citation type="journal article" date="2013" name="Nat. Genet.">
        <title>The high-quality draft genome of peach (Prunus persica) identifies unique patterns of genetic diversity, domestication and genome evolution.</title>
        <authorList>
            <consortium name="International Peach Genome Initiative"/>
            <person name="Verde I."/>
            <person name="Abbott A.G."/>
            <person name="Scalabrin S."/>
            <person name="Jung S."/>
            <person name="Shu S."/>
            <person name="Marroni F."/>
            <person name="Zhebentyayeva T."/>
            <person name="Dettori M.T."/>
            <person name="Grimwood J."/>
            <person name="Cattonaro F."/>
            <person name="Zuccolo A."/>
            <person name="Rossini L."/>
            <person name="Jenkins J."/>
            <person name="Vendramin E."/>
            <person name="Meisel L.A."/>
            <person name="Decroocq V."/>
            <person name="Sosinski B."/>
            <person name="Prochnik S."/>
            <person name="Mitros T."/>
            <person name="Policriti A."/>
            <person name="Cipriani G."/>
            <person name="Dondini L."/>
            <person name="Ficklin S."/>
            <person name="Goodstein D.M."/>
            <person name="Xuan P."/>
            <person name="Del Fabbro C."/>
            <person name="Aramini V."/>
            <person name="Copetti D."/>
            <person name="Gonzalez S."/>
            <person name="Horner D.S."/>
            <person name="Falchi R."/>
            <person name="Lucas S."/>
            <person name="Mica E."/>
            <person name="Maldonado J."/>
            <person name="Lazzari B."/>
            <person name="Bielenberg D."/>
            <person name="Pirona R."/>
            <person name="Miculan M."/>
            <person name="Barakat A."/>
            <person name="Testolin R."/>
            <person name="Stella A."/>
            <person name="Tartarini S."/>
            <person name="Tonutti P."/>
            <person name="Arus P."/>
            <person name="Orellana A."/>
            <person name="Wells C."/>
            <person name="Main D."/>
            <person name="Vizzotto G."/>
            <person name="Silva H."/>
            <person name="Salamini F."/>
            <person name="Schmutz J."/>
            <person name="Morgante M."/>
            <person name="Rokhsar D.S."/>
        </authorList>
    </citation>
    <scope>NUCLEOTIDE SEQUENCE [LARGE SCALE GENOMIC DNA]</scope>
    <source>
        <strain evidence="6">cv. Nemared</strain>
    </source>
</reference>
<dbReference type="GO" id="GO:0004672">
    <property type="term" value="F:protein kinase activity"/>
    <property type="evidence" value="ECO:0007669"/>
    <property type="project" value="InterPro"/>
</dbReference>
<feature type="domain" description="Protein kinase" evidence="4">
    <location>
        <begin position="1"/>
        <end position="322"/>
    </location>
</feature>
<sequence length="358" mass="40551">MVIAKPNCRTHCGNVSIPYPFGIGPNKDCLFMGPGLLLLLVGAWYAYKVIKKRKNIELKERFFKRNSEELEKSTDKYNTHRILGQEGQGTVYKGMFEDGRIIAVKKSNILDEGQLSEFINEVVILSQINHRNTEVPLLIYEFIPNGTLSHYILEQNEDFPFTWKTRDIKSTNILLDEKYRAKVADFGSSRSIVIGQTHLTTVVHGTFGYLDPEYFQSSQFTEKSDVYSFGVVLLELLTGLQPVSAVTGSQGNEYKSLATYFITSMQEDRLFGIIDAGVLMEGSQTDIITFANIAMRCLNLNGRNRPTMREVATELEAIQMLIENTCNVPQKYNGVESAVSDINEHWESQPRMLGQVHH</sequence>
<keyword evidence="2" id="KW-0067">ATP-binding</keyword>
<dbReference type="Gene3D" id="3.30.200.20">
    <property type="entry name" value="Phosphorylase Kinase, domain 1"/>
    <property type="match status" value="1"/>
</dbReference>
<dbReference type="EMBL" id="CM007653">
    <property type="protein sequence ID" value="ONI17841.1"/>
    <property type="molecule type" value="Genomic_DNA"/>
</dbReference>
<keyword evidence="3" id="KW-0472">Membrane</keyword>
<proteinExistence type="predicted"/>
<dbReference type="AlphaFoldDB" id="A0A251Q1Y2"/>
<dbReference type="GO" id="GO:0005524">
    <property type="term" value="F:ATP binding"/>
    <property type="evidence" value="ECO:0007669"/>
    <property type="project" value="UniProtKB-KW"/>
</dbReference>
<dbReference type="Pfam" id="PF00069">
    <property type="entry name" value="Pkinase"/>
    <property type="match status" value="1"/>
</dbReference>
<keyword evidence="3" id="KW-0812">Transmembrane</keyword>
<dbReference type="SMART" id="SM00220">
    <property type="entry name" value="S_TKc"/>
    <property type="match status" value="1"/>
</dbReference>
<evidence type="ECO:0000256" key="3">
    <source>
        <dbReference type="SAM" id="Phobius"/>
    </source>
</evidence>
<protein>
    <recommendedName>
        <fullName evidence="4">Protein kinase domain-containing protein</fullName>
    </recommendedName>
</protein>
<dbReference type="InterPro" id="IPR045274">
    <property type="entry name" value="WAK-like"/>
</dbReference>